<feature type="region of interest" description="Disordered" evidence="1">
    <location>
        <begin position="1"/>
        <end position="23"/>
    </location>
</feature>
<protein>
    <submittedName>
        <fullName evidence="2">Uncharacterized protein</fullName>
    </submittedName>
</protein>
<reference evidence="2" key="1">
    <citation type="submission" date="2018-02" db="EMBL/GenBank/DDBJ databases">
        <title>Rhizophora mucronata_Transcriptome.</title>
        <authorList>
            <person name="Meera S.P."/>
            <person name="Sreeshan A."/>
            <person name="Augustine A."/>
        </authorList>
    </citation>
    <scope>NUCLEOTIDE SEQUENCE</scope>
    <source>
        <tissue evidence="2">Leaf</tissue>
    </source>
</reference>
<evidence type="ECO:0000313" key="2">
    <source>
        <dbReference type="EMBL" id="MBX02809.1"/>
    </source>
</evidence>
<evidence type="ECO:0000256" key="1">
    <source>
        <dbReference type="SAM" id="MobiDB-lite"/>
    </source>
</evidence>
<dbReference type="EMBL" id="GGEC01022325">
    <property type="protein sequence ID" value="MBX02809.1"/>
    <property type="molecule type" value="Transcribed_RNA"/>
</dbReference>
<dbReference type="AlphaFoldDB" id="A0A2P2KAP8"/>
<feature type="compositionally biased region" description="Basic and acidic residues" evidence="1">
    <location>
        <begin position="9"/>
        <end position="20"/>
    </location>
</feature>
<name>A0A2P2KAP8_RHIMU</name>
<proteinExistence type="predicted"/>
<sequence length="59" mass="6843">MRYRSNAKPKVESTGDERIRSPIAETNEDGVQFPYFFQCFLMALVQTLEIMQTRGVQIT</sequence>
<organism evidence="2">
    <name type="scientific">Rhizophora mucronata</name>
    <name type="common">Asiatic mangrove</name>
    <dbReference type="NCBI Taxonomy" id="61149"/>
    <lineage>
        <taxon>Eukaryota</taxon>
        <taxon>Viridiplantae</taxon>
        <taxon>Streptophyta</taxon>
        <taxon>Embryophyta</taxon>
        <taxon>Tracheophyta</taxon>
        <taxon>Spermatophyta</taxon>
        <taxon>Magnoliopsida</taxon>
        <taxon>eudicotyledons</taxon>
        <taxon>Gunneridae</taxon>
        <taxon>Pentapetalae</taxon>
        <taxon>rosids</taxon>
        <taxon>fabids</taxon>
        <taxon>Malpighiales</taxon>
        <taxon>Rhizophoraceae</taxon>
        <taxon>Rhizophora</taxon>
    </lineage>
</organism>
<accession>A0A2P2KAP8</accession>